<organismHost>
    <name type="scientific">Gallus gallus</name>
    <name type="common">Chicken</name>
    <dbReference type="NCBI Taxonomy" id="9031"/>
</organismHost>
<reference evidence="3" key="1">
    <citation type="submission" date="2012-08" db="EMBL/GenBank/DDBJ databases">
        <authorList>
            <person name="Xu Y.-L."/>
            <person name="He P."/>
            <person name="Zhang L."/>
            <person name="Dong S.-L."/>
            <person name="Li F."/>
        </authorList>
    </citation>
    <scope>NUCLEOTIDE SEQUENCE [LARGE SCALE GENOMIC DNA]</scope>
</reference>
<dbReference type="Proteomes" id="UP000124840">
    <property type="component" value="Segment"/>
</dbReference>
<name>A0A0K0K627_ILTV</name>
<protein>
    <submittedName>
        <fullName evidence="2">Myristylated tegument protein</fullName>
    </submittedName>
</protein>
<evidence type="ECO:0000313" key="2">
    <source>
        <dbReference type="EMBL" id="AGN48363.1"/>
    </source>
</evidence>
<evidence type="ECO:0000313" key="3">
    <source>
        <dbReference type="Proteomes" id="UP000124840"/>
    </source>
</evidence>
<evidence type="ECO:0000256" key="1">
    <source>
        <dbReference type="SAM" id="MobiDB-lite"/>
    </source>
</evidence>
<gene>
    <name evidence="2" type="primary">UL11</name>
    <name evidence="2" type="ORF">ILTVK317_ORF51</name>
</gene>
<organism evidence="2 3">
    <name type="scientific">Infectious laryngotracheitis virus</name>
    <name type="common">ILTV</name>
    <name type="synonym">Gallid herpesvirus 1</name>
    <dbReference type="NCBI Taxonomy" id="10386"/>
    <lineage>
        <taxon>Viruses</taxon>
        <taxon>Duplodnaviria</taxon>
        <taxon>Heunggongvirae</taxon>
        <taxon>Peploviricota</taxon>
        <taxon>Herviviricetes</taxon>
        <taxon>Herpesvirales</taxon>
        <taxon>Orthoherpesviridae</taxon>
        <taxon>Alphaherpesvirinae</taxon>
        <taxon>Iltovirus</taxon>
        <taxon>Iltovirus gallidalpha1</taxon>
    </lineage>
</organism>
<accession>A0A0K0K627</accession>
<proteinExistence type="predicted"/>
<sequence length="80" mass="8761">MGQGLCGHLGECCCPCCSKSCGGDTRSRKSGERLSLLDDSFDEFTITEDMPMIQGGKKKEKRSEKEAEPIVVEPVAARRH</sequence>
<feature type="region of interest" description="Disordered" evidence="1">
    <location>
        <begin position="49"/>
        <end position="80"/>
    </location>
</feature>
<dbReference type="EMBL" id="JX458824">
    <property type="protein sequence ID" value="AGN48363.1"/>
    <property type="molecule type" value="Genomic_DNA"/>
</dbReference>